<feature type="signal peptide" evidence="1">
    <location>
        <begin position="1"/>
        <end position="27"/>
    </location>
</feature>
<evidence type="ECO:0000256" key="1">
    <source>
        <dbReference type="SAM" id="SignalP"/>
    </source>
</evidence>
<gene>
    <name evidence="2" type="ORF">A4H96_01010</name>
</gene>
<sequence>MSKLSSTVKIGALCLSLMGLSAVTVEAVNLHYFCNKLLIKKGNKYTVSGIIGGEMHVDGGFFTSTTNGKQLIAVAIPKRNGYLVKALYRQNGKNSQFFDQMVTTNAWSHAQNGVMAKVYSYDWSQCFWQSAQDFTYQLRAEI</sequence>
<dbReference type="RefSeq" id="WP_064217854.1">
    <property type="nucleotide sequence ID" value="NZ_LVXZ01000012.1"/>
</dbReference>
<feature type="chain" id="PRO_5008099513" evidence="1">
    <location>
        <begin position="28"/>
        <end position="142"/>
    </location>
</feature>
<comment type="caution">
    <text evidence="2">The sequence shown here is derived from an EMBL/GenBank/DDBJ whole genome shotgun (WGS) entry which is preliminary data.</text>
</comment>
<accession>A0A179BQN3</accession>
<dbReference type="Proteomes" id="UP000078302">
    <property type="component" value="Unassembled WGS sequence"/>
</dbReference>
<dbReference type="AlphaFoldDB" id="A0A179BQN3"/>
<name>A0A179BQN3_ACIFR</name>
<evidence type="ECO:0000313" key="3">
    <source>
        <dbReference type="Proteomes" id="UP000078302"/>
    </source>
</evidence>
<organism evidence="2 3">
    <name type="scientific">Acidithiobacillus ferrooxidans</name>
    <name type="common">Thiobacillus ferrooxidans</name>
    <dbReference type="NCBI Taxonomy" id="920"/>
    <lineage>
        <taxon>Bacteria</taxon>
        <taxon>Pseudomonadati</taxon>
        <taxon>Pseudomonadota</taxon>
        <taxon>Acidithiobacillia</taxon>
        <taxon>Acidithiobacillales</taxon>
        <taxon>Acidithiobacillaceae</taxon>
        <taxon>Acidithiobacillus</taxon>
    </lineage>
</organism>
<proteinExistence type="predicted"/>
<keyword evidence="1" id="KW-0732">Signal</keyword>
<reference evidence="2 3" key="1">
    <citation type="submission" date="2016-04" db="EMBL/GenBank/DDBJ databases">
        <title>Acidithiobacillus ferrooxidans genome sequencing and assembly.</title>
        <authorList>
            <person name="Zhou Z."/>
        </authorList>
    </citation>
    <scope>NUCLEOTIDE SEQUENCE [LARGE SCALE GENOMIC DNA]</scope>
    <source>
        <strain evidence="2 3">BY0502</strain>
    </source>
</reference>
<keyword evidence="3" id="KW-1185">Reference proteome</keyword>
<evidence type="ECO:0000313" key="2">
    <source>
        <dbReference type="EMBL" id="OAP93354.1"/>
    </source>
</evidence>
<protein>
    <submittedName>
        <fullName evidence="2">Uncharacterized protein</fullName>
    </submittedName>
</protein>
<dbReference type="EMBL" id="LVXZ01000012">
    <property type="protein sequence ID" value="OAP93354.1"/>
    <property type="molecule type" value="Genomic_DNA"/>
</dbReference>